<name>A0A0S3EYY6_9SPHN</name>
<evidence type="ECO:0000313" key="1">
    <source>
        <dbReference type="EMBL" id="ALR20624.1"/>
    </source>
</evidence>
<dbReference type="AlphaFoldDB" id="A0A0S3EYY6"/>
<reference evidence="1 2" key="1">
    <citation type="submission" date="2015-11" db="EMBL/GenBank/DDBJ databases">
        <title>A Two-component Flavoprotein Monooxygenase System MeaXY Responsible for para-Hydroxylation of 2-Methyl-6-ethylaniline and 2,6-Diethylaniline in Sphingobium baderi DE-13.</title>
        <authorList>
            <person name="Cheng M."/>
            <person name="Meng Q."/>
            <person name="Yang Y."/>
            <person name="Chu C."/>
            <person name="Yan X."/>
            <person name="He J."/>
            <person name="Li S."/>
        </authorList>
    </citation>
    <scope>NUCLEOTIDE SEQUENCE [LARGE SCALE GENOMIC DNA]</scope>
    <source>
        <strain evidence="1 2">DE-13</strain>
    </source>
</reference>
<dbReference type="EMBL" id="CP013264">
    <property type="protein sequence ID" value="ALR20624.1"/>
    <property type="molecule type" value="Genomic_DNA"/>
</dbReference>
<gene>
    <name evidence="1" type="ORF">ATN00_10215</name>
</gene>
<sequence length="196" mass="21574">MDFDTLSHGPHMISGIGTIIIPELPLRSQREGMKAFDRDLRADPLDVRDRALGIASRLVADGGQFRDAPLERRIAHIDQSILDRLVEPGEFGFGLGRPPFHLGDVLAAFGHPFLPPRDKLVHQHLKPRRIEQALFEMLDHRLVQLVHRERHAWASGLPFRGLGGAGVIAIFQPAPAGAGAQCHRGPAARAEADARQ</sequence>
<protein>
    <submittedName>
        <fullName evidence="1">Uncharacterized protein</fullName>
    </submittedName>
</protein>
<keyword evidence="2" id="KW-1185">Reference proteome</keyword>
<dbReference type="Proteomes" id="UP000056968">
    <property type="component" value="Chromosome"/>
</dbReference>
<organism evidence="1 2">
    <name type="scientific">Sphingobium baderi</name>
    <dbReference type="NCBI Taxonomy" id="1332080"/>
    <lineage>
        <taxon>Bacteria</taxon>
        <taxon>Pseudomonadati</taxon>
        <taxon>Pseudomonadota</taxon>
        <taxon>Alphaproteobacteria</taxon>
        <taxon>Sphingomonadales</taxon>
        <taxon>Sphingomonadaceae</taxon>
        <taxon>Sphingobium</taxon>
    </lineage>
</organism>
<accession>A0A0S3EYY6</accession>
<dbReference type="KEGG" id="sbd:ATN00_10215"/>
<evidence type="ECO:0000313" key="2">
    <source>
        <dbReference type="Proteomes" id="UP000056968"/>
    </source>
</evidence>
<proteinExistence type="predicted"/>